<dbReference type="SUPFAM" id="SSF51735">
    <property type="entry name" value="NAD(P)-binding Rossmann-fold domains"/>
    <property type="match status" value="1"/>
</dbReference>
<evidence type="ECO:0000256" key="6">
    <source>
        <dbReference type="SAM" id="MobiDB-lite"/>
    </source>
</evidence>
<dbReference type="Proteomes" id="UP000544095">
    <property type="component" value="Unassembled WGS sequence"/>
</dbReference>
<dbReference type="PROSITE" id="PS00061">
    <property type="entry name" value="ADH_SHORT"/>
    <property type="match status" value="1"/>
</dbReference>
<feature type="compositionally biased region" description="Basic and acidic residues" evidence="6">
    <location>
        <begin position="121"/>
        <end position="136"/>
    </location>
</feature>
<keyword evidence="3" id="KW-0521">NADP</keyword>
<keyword evidence="9" id="KW-1185">Reference proteome</keyword>
<name>A0A8H5KIV4_9HYPO</name>
<evidence type="ECO:0000256" key="2">
    <source>
        <dbReference type="ARBA" id="ARBA00022692"/>
    </source>
</evidence>
<protein>
    <submittedName>
        <fullName evidence="8">Heterokaryon incompatibility protein het-E-1</fullName>
    </submittedName>
</protein>
<dbReference type="InterPro" id="IPR058525">
    <property type="entry name" value="DUF8212"/>
</dbReference>
<comment type="caution">
    <text evidence="8">The sequence shown here is derived from an EMBL/GenBank/DDBJ whole genome shotgun (WGS) entry which is preliminary data.</text>
</comment>
<evidence type="ECO:0000256" key="1">
    <source>
        <dbReference type="ARBA" id="ARBA00004370"/>
    </source>
</evidence>
<dbReference type="PRINTS" id="PR00081">
    <property type="entry name" value="GDHRDH"/>
</dbReference>
<keyword evidence="5" id="KW-0472">Membrane</keyword>
<organism evidence="8 9">
    <name type="scientific">Fusarium pseudoanthophilum</name>
    <dbReference type="NCBI Taxonomy" id="48495"/>
    <lineage>
        <taxon>Eukaryota</taxon>
        <taxon>Fungi</taxon>
        <taxon>Dikarya</taxon>
        <taxon>Ascomycota</taxon>
        <taxon>Pezizomycotina</taxon>
        <taxon>Sordariomycetes</taxon>
        <taxon>Hypocreomycetidae</taxon>
        <taxon>Hypocreales</taxon>
        <taxon>Nectriaceae</taxon>
        <taxon>Fusarium</taxon>
        <taxon>Fusarium fujikuroi species complex</taxon>
    </lineage>
</organism>
<comment type="subcellular location">
    <subcellularLocation>
        <location evidence="1">Membrane</location>
    </subcellularLocation>
</comment>
<sequence length="937" mass="105098">MKPVVSAFNAWSCTVLSVFAIVILSALAGLYRSNHEEFTGGVDDPEDGKAVSDTIFVAVLVYVLCSIDHLSGISQLRESIHDDSKLQEWWILPHHSLQFNDIAADHELEKDIPVSHQDFPGTEREMPNPKATRDEVPEAGGNSRTYQGSGKLKGKRALITGGDSGIGAASALLFGREGVSDIVIAYLPEEEKDAQDTKKQVENEGAKVHLISLDLSKQENCKKLVDFAVEKMNGIDILFNNAAYQMMVQDIKDLPEEQWIHTFNINIHSFFYISKYALPHMKAGATIINNASINAYIGRPDLLDYTSTKGAIVSFTRGLSNQYVSKGIRVNAVAPGPVWTPLIPATMDDEAQKQFTSPMGRPAQPSEIATCVVFLASSDSSCLEFYPGGSRRYAILSHVWGDDEVTFKDVASGDSEEALHLERYDTCCIDKSSSAELSEAINSMFRWYAESTICIAFLEDVPSSESEEEWRKTFANSRWFTRGWTLQELIAPGKVVFYGRDWQRLGSRAELKEDIKSATGINYELLDATHHMAEIRQCQLGEFSVAQKMFWASGRETTRPEDIAYCLLGIFDINMPLLYGEGQVKAFKRLQEEILKSTDDESIFAWRQPRYRVEGKTYWSLLANSPSAFDLGQTSKDLNGMVPQRSKYLSLRSGSSMSMTNRGLDLELPLTPFPIDTSGTIFLAFLNCEFRRGQTSINPAILLQRAAWDRDSHFVRIRPDILALSMMNSIILPDELLNMIRSGQTDVLQEAIPRQIFVPHSTPDLRYLKGVIFRPEVKGVAKDSKMVVRVRSRSPTWQYFVDARSGPSTTPESYEINFDLAPGPSLGSLQASIVLGVLELDLGSSDSTQCLVMGLEPLPPNPFQTMPLYFSPWYAFEEHTWIAKQDFSRVLDKTQRRLEWRAPDIVTAKIGIESRYSSLFYSLTLVIENSRKVNTWF</sequence>
<evidence type="ECO:0000256" key="5">
    <source>
        <dbReference type="ARBA" id="ARBA00023136"/>
    </source>
</evidence>
<dbReference type="EMBL" id="JAAOAR010000800">
    <property type="protein sequence ID" value="KAF5573498.1"/>
    <property type="molecule type" value="Genomic_DNA"/>
</dbReference>
<evidence type="ECO:0000256" key="4">
    <source>
        <dbReference type="ARBA" id="ARBA00022989"/>
    </source>
</evidence>
<dbReference type="Pfam" id="PF13561">
    <property type="entry name" value="adh_short_C2"/>
    <property type="match status" value="1"/>
</dbReference>
<dbReference type="PANTHER" id="PTHR10622:SF10">
    <property type="entry name" value="HET DOMAIN-CONTAINING PROTEIN"/>
    <property type="match status" value="1"/>
</dbReference>
<dbReference type="PANTHER" id="PTHR10622">
    <property type="entry name" value="HET DOMAIN-CONTAINING PROTEIN"/>
    <property type="match status" value="1"/>
</dbReference>
<reference evidence="8 9" key="1">
    <citation type="submission" date="2020-05" db="EMBL/GenBank/DDBJ databases">
        <title>Identification and distribution of gene clusters putatively required for synthesis of sphingolipid metabolism inhibitors in phylogenetically diverse species of the filamentous fungus Fusarium.</title>
        <authorList>
            <person name="Kim H.-S."/>
            <person name="Busman M."/>
            <person name="Brown D.W."/>
            <person name="Divon H."/>
            <person name="Uhlig S."/>
            <person name="Proctor R.H."/>
        </authorList>
    </citation>
    <scope>NUCLEOTIDE SEQUENCE [LARGE SCALE GENOMIC DNA]</scope>
    <source>
        <strain evidence="8 9">NRRL 25211</strain>
    </source>
</reference>
<evidence type="ECO:0000259" key="7">
    <source>
        <dbReference type="Pfam" id="PF26640"/>
    </source>
</evidence>
<dbReference type="InterPro" id="IPR020904">
    <property type="entry name" value="Sc_DH/Rdtase_CS"/>
</dbReference>
<dbReference type="InterPro" id="IPR036291">
    <property type="entry name" value="NAD(P)-bd_dom_sf"/>
</dbReference>
<keyword evidence="2" id="KW-0812">Transmembrane</keyword>
<feature type="domain" description="DUF8212" evidence="7">
    <location>
        <begin position="585"/>
        <end position="609"/>
    </location>
</feature>
<accession>A0A8H5KIV4</accession>
<dbReference type="AlphaFoldDB" id="A0A8H5KIV4"/>
<feature type="region of interest" description="Disordered" evidence="6">
    <location>
        <begin position="114"/>
        <end position="149"/>
    </location>
</feature>
<dbReference type="Pfam" id="PF26640">
    <property type="entry name" value="DUF8212"/>
    <property type="match status" value="1"/>
</dbReference>
<dbReference type="Pfam" id="PF23489">
    <property type="entry name" value="V-ATPase_su_f"/>
    <property type="match status" value="1"/>
</dbReference>
<evidence type="ECO:0000313" key="8">
    <source>
        <dbReference type="EMBL" id="KAF5573498.1"/>
    </source>
</evidence>
<dbReference type="PRINTS" id="PR00080">
    <property type="entry name" value="SDRFAMILY"/>
</dbReference>
<dbReference type="InterPro" id="IPR002347">
    <property type="entry name" value="SDR_fam"/>
</dbReference>
<dbReference type="InterPro" id="IPR056552">
    <property type="entry name" value="Ribonucl_Kappa"/>
</dbReference>
<dbReference type="FunFam" id="3.40.50.720:FF:000084">
    <property type="entry name" value="Short-chain dehydrogenase reductase"/>
    <property type="match status" value="1"/>
</dbReference>
<proteinExistence type="predicted"/>
<evidence type="ECO:0000313" key="9">
    <source>
        <dbReference type="Proteomes" id="UP000544095"/>
    </source>
</evidence>
<gene>
    <name evidence="8" type="ORF">FPANT_12314</name>
</gene>
<keyword evidence="4" id="KW-1133">Transmembrane helix</keyword>
<dbReference type="Gene3D" id="3.40.50.720">
    <property type="entry name" value="NAD(P)-binding Rossmann-like Domain"/>
    <property type="match status" value="1"/>
</dbReference>
<evidence type="ECO:0000256" key="3">
    <source>
        <dbReference type="ARBA" id="ARBA00022857"/>
    </source>
</evidence>
<dbReference type="GO" id="GO:0016020">
    <property type="term" value="C:membrane"/>
    <property type="evidence" value="ECO:0007669"/>
    <property type="project" value="UniProtKB-SubCell"/>
</dbReference>